<keyword evidence="2 5" id="KW-0812">Transmembrane</keyword>
<evidence type="ECO:0000256" key="5">
    <source>
        <dbReference type="SAM" id="Phobius"/>
    </source>
</evidence>
<dbReference type="InterPro" id="IPR058625">
    <property type="entry name" value="MdtA-like_BSH"/>
</dbReference>
<dbReference type="PANTHER" id="PTHR30386">
    <property type="entry name" value="MEMBRANE FUSION SUBUNIT OF EMRAB-TOLC MULTIDRUG EFFLUX PUMP"/>
    <property type="match status" value="1"/>
</dbReference>
<dbReference type="Proteomes" id="UP000304900">
    <property type="component" value="Unassembled WGS sequence"/>
</dbReference>
<keyword evidence="8" id="KW-1185">Reference proteome</keyword>
<evidence type="ECO:0000259" key="6">
    <source>
        <dbReference type="Pfam" id="PF25917"/>
    </source>
</evidence>
<evidence type="ECO:0000313" key="7">
    <source>
        <dbReference type="EMBL" id="TKT92497.1"/>
    </source>
</evidence>
<evidence type="ECO:0000313" key="8">
    <source>
        <dbReference type="Proteomes" id="UP000304900"/>
    </source>
</evidence>
<sequence>MKTKENPVRPHAGNIVITIAAIIVLVAGVIYFTKYLIFSADYQETNDAQVESNINPVSARVGGYIQKVWFSEHQMVKKGDTLLTLDDREVIARLQQAQAAVDDARAQLDVLSASIKASQTATLVNSDQINAANARFVQQKQDIIRYENLLKEEAVTGSDYEQVKARHDVAASDYEAAKNTLKTSRARIEELYSHTALLQADLKRKEAGLTLAKLDLSYTVVVAPYAGQMGKKTILEGQQIQAGQPLVSIVDESEKWVTANFKETQVEGLAIGQSVDITIDAISSRKYEGRIVAIAGATGSKSSLLPPDNSTGNFVKIIQRIPVKIQFVNKNIPEIIPGMNVIVAVKRKKL</sequence>
<feature type="transmembrane region" description="Helical" evidence="5">
    <location>
        <begin position="12"/>
        <end position="32"/>
    </location>
</feature>
<dbReference type="PANTHER" id="PTHR30386:SF26">
    <property type="entry name" value="TRANSPORT PROTEIN COMB"/>
    <property type="match status" value="1"/>
</dbReference>
<dbReference type="Gene3D" id="2.40.30.170">
    <property type="match status" value="1"/>
</dbReference>
<comment type="caution">
    <text evidence="7">The sequence shown here is derived from an EMBL/GenBank/DDBJ whole genome shotgun (WGS) entry which is preliminary data.</text>
</comment>
<evidence type="ECO:0000256" key="1">
    <source>
        <dbReference type="ARBA" id="ARBA00004167"/>
    </source>
</evidence>
<dbReference type="Gene3D" id="2.40.50.100">
    <property type="match status" value="1"/>
</dbReference>
<protein>
    <submittedName>
        <fullName evidence="7">HlyD family secretion protein</fullName>
    </submittedName>
</protein>
<dbReference type="InterPro" id="IPR050739">
    <property type="entry name" value="MFP"/>
</dbReference>
<evidence type="ECO:0000256" key="2">
    <source>
        <dbReference type="ARBA" id="ARBA00022692"/>
    </source>
</evidence>
<accession>A0A4U6D8B6</accession>
<proteinExistence type="predicted"/>
<comment type="subcellular location">
    <subcellularLocation>
        <location evidence="1">Membrane</location>
        <topology evidence="1">Single-pass membrane protein</topology>
    </subcellularLocation>
</comment>
<feature type="domain" description="Multidrug resistance protein MdtA-like barrel-sandwich hybrid" evidence="6">
    <location>
        <begin position="57"/>
        <end position="251"/>
    </location>
</feature>
<keyword evidence="3 5" id="KW-1133">Transmembrane helix</keyword>
<dbReference type="EMBL" id="SZVO01000004">
    <property type="protein sequence ID" value="TKT92497.1"/>
    <property type="molecule type" value="Genomic_DNA"/>
</dbReference>
<reference evidence="7 8" key="1">
    <citation type="submission" date="2019-05" db="EMBL/GenBank/DDBJ databases">
        <title>Dyadobacter AR-3-8 sp. nov., isolated from arctic soil.</title>
        <authorList>
            <person name="Chaudhary D.K."/>
        </authorList>
    </citation>
    <scope>NUCLEOTIDE SEQUENCE [LARGE SCALE GENOMIC DNA]</scope>
    <source>
        <strain evidence="7 8">AR-3-8</strain>
    </source>
</reference>
<dbReference type="GO" id="GO:0016020">
    <property type="term" value="C:membrane"/>
    <property type="evidence" value="ECO:0007669"/>
    <property type="project" value="UniProtKB-SubCell"/>
</dbReference>
<dbReference type="SUPFAM" id="SSF111369">
    <property type="entry name" value="HlyD-like secretion proteins"/>
    <property type="match status" value="2"/>
</dbReference>
<name>A0A4U6D8B6_9BACT</name>
<gene>
    <name evidence="7" type="ORF">FDK13_11090</name>
</gene>
<dbReference type="RefSeq" id="WP_137340042.1">
    <property type="nucleotide sequence ID" value="NZ_BSQH01000014.1"/>
</dbReference>
<evidence type="ECO:0000256" key="4">
    <source>
        <dbReference type="ARBA" id="ARBA00023136"/>
    </source>
</evidence>
<keyword evidence="4 5" id="KW-0472">Membrane</keyword>
<organism evidence="7 8">
    <name type="scientific">Dyadobacter frigoris</name>
    <dbReference type="NCBI Taxonomy" id="2576211"/>
    <lineage>
        <taxon>Bacteria</taxon>
        <taxon>Pseudomonadati</taxon>
        <taxon>Bacteroidota</taxon>
        <taxon>Cytophagia</taxon>
        <taxon>Cytophagales</taxon>
        <taxon>Spirosomataceae</taxon>
        <taxon>Dyadobacter</taxon>
    </lineage>
</organism>
<dbReference type="Gene3D" id="1.10.287.470">
    <property type="entry name" value="Helix hairpin bin"/>
    <property type="match status" value="1"/>
</dbReference>
<dbReference type="Pfam" id="PF25917">
    <property type="entry name" value="BSH_RND"/>
    <property type="match status" value="1"/>
</dbReference>
<dbReference type="OrthoDB" id="9811754at2"/>
<dbReference type="GO" id="GO:0055085">
    <property type="term" value="P:transmembrane transport"/>
    <property type="evidence" value="ECO:0007669"/>
    <property type="project" value="InterPro"/>
</dbReference>
<evidence type="ECO:0000256" key="3">
    <source>
        <dbReference type="ARBA" id="ARBA00022989"/>
    </source>
</evidence>
<dbReference type="AlphaFoldDB" id="A0A4U6D8B6"/>